<evidence type="ECO:0000313" key="2">
    <source>
        <dbReference type="Proteomes" id="UP000827872"/>
    </source>
</evidence>
<comment type="caution">
    <text evidence="1">The sequence shown here is derived from an EMBL/GenBank/DDBJ whole genome shotgun (WGS) entry which is preliminary data.</text>
</comment>
<protein>
    <submittedName>
        <fullName evidence="1">Uncharacterized protein</fullName>
    </submittedName>
</protein>
<accession>A0ACB8E6J3</accession>
<organism evidence="1 2">
    <name type="scientific">Sphaerodactylus townsendi</name>
    <dbReference type="NCBI Taxonomy" id="933632"/>
    <lineage>
        <taxon>Eukaryota</taxon>
        <taxon>Metazoa</taxon>
        <taxon>Chordata</taxon>
        <taxon>Craniata</taxon>
        <taxon>Vertebrata</taxon>
        <taxon>Euteleostomi</taxon>
        <taxon>Lepidosauria</taxon>
        <taxon>Squamata</taxon>
        <taxon>Bifurcata</taxon>
        <taxon>Gekkota</taxon>
        <taxon>Sphaerodactylidae</taxon>
        <taxon>Sphaerodactylus</taxon>
    </lineage>
</organism>
<keyword evidence="2" id="KW-1185">Reference proteome</keyword>
<proteinExistence type="predicted"/>
<reference evidence="1" key="1">
    <citation type="submission" date="2021-08" db="EMBL/GenBank/DDBJ databases">
        <title>The first chromosome-level gecko genome reveals the dynamic sex chromosomes of Neotropical dwarf geckos (Sphaerodactylidae: Sphaerodactylus).</title>
        <authorList>
            <person name="Pinto B.J."/>
            <person name="Keating S.E."/>
            <person name="Gamble T."/>
        </authorList>
    </citation>
    <scope>NUCLEOTIDE SEQUENCE</scope>
    <source>
        <strain evidence="1">TG3544</strain>
    </source>
</reference>
<name>A0ACB8E6J3_9SAUR</name>
<gene>
    <name evidence="1" type="ORF">K3G42_002285</name>
</gene>
<dbReference type="EMBL" id="CM037623">
    <property type="protein sequence ID" value="KAH7987959.1"/>
    <property type="molecule type" value="Genomic_DNA"/>
</dbReference>
<evidence type="ECO:0000313" key="1">
    <source>
        <dbReference type="EMBL" id="KAH7987959.1"/>
    </source>
</evidence>
<dbReference type="Proteomes" id="UP000827872">
    <property type="component" value="Linkage Group LG10"/>
</dbReference>
<sequence length="148" mass="16288">MDTWENALLNQEMATCQFSGHHRLQDVTPVKLPAVSKRRHVTELSDLDDFSPVKSQEQFFQCTDIFKNQMGNLHMGAFDLGMKLKNVLMNNPWISRGKPGGSASVTAAKSHLSDTASSSSKCLSPLGEKASALKRGHLVEMTQGKKTL</sequence>